<organism evidence="1 2">
    <name type="scientific">Mycetomoellerius zeteki</name>
    <dbReference type="NCBI Taxonomy" id="64791"/>
    <lineage>
        <taxon>Eukaryota</taxon>
        <taxon>Metazoa</taxon>
        <taxon>Ecdysozoa</taxon>
        <taxon>Arthropoda</taxon>
        <taxon>Hexapoda</taxon>
        <taxon>Insecta</taxon>
        <taxon>Pterygota</taxon>
        <taxon>Neoptera</taxon>
        <taxon>Endopterygota</taxon>
        <taxon>Hymenoptera</taxon>
        <taxon>Apocrita</taxon>
        <taxon>Aculeata</taxon>
        <taxon>Formicoidea</taxon>
        <taxon>Formicidae</taxon>
        <taxon>Myrmicinae</taxon>
        <taxon>Mycetomoellerius</taxon>
    </lineage>
</organism>
<name>A0A151WFZ5_9HYME</name>
<dbReference type="PANTHER" id="PTHR46114:SF1">
    <property type="entry name" value="ZAD DOMAIN-CONTAINING PROTEIN"/>
    <property type="match status" value="1"/>
</dbReference>
<dbReference type="STRING" id="64791.A0A151WFZ5"/>
<feature type="non-terminal residue" evidence="1">
    <location>
        <position position="1"/>
    </location>
</feature>
<evidence type="ECO:0000313" key="2">
    <source>
        <dbReference type="Proteomes" id="UP000075809"/>
    </source>
</evidence>
<sequence>NLGVPTKFLPDSHNGWICIVSRGNCIYPSRNFVKATEVMNEEFLKFHGNLFSKEDKIFEKLTNIVMQKTNHKFPKEVLGDFSEEQGERFHQDIKEMERRYQGRWDINMMAEFCWTLKREIQAKKKQAQKESITQVI</sequence>
<reference evidence="1 2" key="1">
    <citation type="submission" date="2015-09" db="EMBL/GenBank/DDBJ databases">
        <title>Trachymyrmex zeteki WGS genome.</title>
        <authorList>
            <person name="Nygaard S."/>
            <person name="Hu H."/>
            <person name="Boomsma J."/>
            <person name="Zhang G."/>
        </authorList>
    </citation>
    <scope>NUCLEOTIDE SEQUENCE [LARGE SCALE GENOMIC DNA]</scope>
    <source>
        <strain evidence="1">Tzet28-1</strain>
        <tissue evidence="1">Whole body</tissue>
    </source>
</reference>
<dbReference type="AlphaFoldDB" id="A0A151WFZ5"/>
<gene>
    <name evidence="1" type="ORF">ALC60_14272</name>
</gene>
<proteinExistence type="predicted"/>
<accession>A0A151WFZ5</accession>
<evidence type="ECO:0000313" key="1">
    <source>
        <dbReference type="EMBL" id="KYQ46751.1"/>
    </source>
</evidence>
<dbReference type="Proteomes" id="UP000075809">
    <property type="component" value="Unassembled WGS sequence"/>
</dbReference>
<protein>
    <submittedName>
        <fullName evidence="1">Uncharacterized protein</fullName>
    </submittedName>
</protein>
<dbReference type="PANTHER" id="PTHR46114">
    <property type="entry name" value="APPLE DOMAIN-CONTAINING PROTEIN"/>
    <property type="match status" value="1"/>
</dbReference>
<keyword evidence="2" id="KW-1185">Reference proteome</keyword>
<dbReference type="EMBL" id="KQ983203">
    <property type="protein sequence ID" value="KYQ46751.1"/>
    <property type="molecule type" value="Genomic_DNA"/>
</dbReference>